<protein>
    <recommendedName>
        <fullName evidence="2">DUF4326 domain-containing protein</fullName>
    </recommendedName>
</protein>
<dbReference type="InterPro" id="IPR025475">
    <property type="entry name" value="DUF4326"/>
</dbReference>
<dbReference type="RefSeq" id="YP_009125147.1">
    <property type="nucleotide sequence ID" value="NC_026594.1"/>
</dbReference>
<feature type="region of interest" description="Disordered" evidence="1">
    <location>
        <begin position="1"/>
        <end position="27"/>
    </location>
</feature>
<sequence>MTTTKPRLLNARKVGRPNGPVYIGRPSEWGNPFEAGRDGTRDEVIDKFEEWFRSDPDRVARARRLLRGKDLLCWCAPKRCHGEVLLRIANEE</sequence>
<reference evidence="3 4" key="1">
    <citation type="journal article" date="2015" name="PLoS ONE">
        <title>Investigation of a Large Collection of Pseudomonas aeruginosa Bacteriophages Collected from a Single Environmental Source in Abidjan, Cote d'Ivoire.</title>
        <authorList>
            <person name="Essoh C."/>
            <person name="Latino L."/>
            <person name="Midoux C."/>
            <person name="Blouin Y."/>
            <person name="Loukou G."/>
            <person name="Nguetta S.P."/>
            <person name="Lathro S."/>
            <person name="Cablanmian A."/>
            <person name="Kouassi A.K."/>
            <person name="Vergnaud G."/>
            <person name="Pourcel C."/>
        </authorList>
    </citation>
    <scope>NUCLEOTIDE SEQUENCE [LARGE SCALE GENOMIC DNA]</scope>
    <source>
        <strain evidence="3">Ab18</strain>
    </source>
</reference>
<dbReference type="GeneID" id="23680029"/>
<feature type="domain" description="DUF4326" evidence="2">
    <location>
        <begin position="12"/>
        <end position="86"/>
    </location>
</feature>
<evidence type="ECO:0000256" key="1">
    <source>
        <dbReference type="SAM" id="MobiDB-lite"/>
    </source>
</evidence>
<keyword evidence="4" id="KW-1185">Reference proteome</keyword>
<dbReference type="OrthoDB" id="19153at10239"/>
<organism evidence="3 4">
    <name type="scientific">Pseudomonas phage vB_PaeS_PAO1_Ab18</name>
    <dbReference type="NCBI Taxonomy" id="1548905"/>
    <lineage>
        <taxon>Viruses</taxon>
        <taxon>Duplodnaviria</taxon>
        <taxon>Heunggongvirae</taxon>
        <taxon>Uroviricota</taxon>
        <taxon>Caudoviricetes</taxon>
        <taxon>Mesyanzhinovviridae</taxon>
        <taxon>Bradleyvirinae</taxon>
        <taxon>Abidjanvirus</taxon>
        <taxon>Abidjanvirus Ab18</taxon>
        <taxon>Pseudomonas virus Ab18</taxon>
    </lineage>
</organism>
<accession>A0A0A1IUN0</accession>
<evidence type="ECO:0000313" key="3">
    <source>
        <dbReference type="EMBL" id="CEF89683.1"/>
    </source>
</evidence>
<evidence type="ECO:0000259" key="2">
    <source>
        <dbReference type="Pfam" id="PF14216"/>
    </source>
</evidence>
<dbReference type="Proteomes" id="UP000030226">
    <property type="component" value="Segment"/>
</dbReference>
<dbReference type="EMBL" id="LN610577">
    <property type="protein sequence ID" value="CEF89683.1"/>
    <property type="molecule type" value="Genomic_DNA"/>
</dbReference>
<evidence type="ECO:0000313" key="4">
    <source>
        <dbReference type="Proteomes" id="UP000030226"/>
    </source>
</evidence>
<proteinExistence type="predicted"/>
<gene>
    <name evidence="3" type="primary">ORF44</name>
</gene>
<name>A0A0A1IUN0_9CAUD</name>
<dbReference type="Pfam" id="PF14216">
    <property type="entry name" value="DUF4326"/>
    <property type="match status" value="1"/>
</dbReference>
<dbReference type="KEGG" id="vg:23680029"/>